<evidence type="ECO:0000313" key="3">
    <source>
        <dbReference type="Proteomes" id="UP000198779"/>
    </source>
</evidence>
<evidence type="ECO:0000313" key="2">
    <source>
        <dbReference type="EMBL" id="SDG78407.1"/>
    </source>
</evidence>
<dbReference type="STRING" id="645274.SAMN04487901_10998"/>
<feature type="signal peptide" evidence="1">
    <location>
        <begin position="1"/>
        <end position="26"/>
    </location>
</feature>
<dbReference type="Gene3D" id="2.40.160.10">
    <property type="entry name" value="Porin"/>
    <property type="match status" value="1"/>
</dbReference>
<dbReference type="SUPFAM" id="SSF56935">
    <property type="entry name" value="Porins"/>
    <property type="match status" value="1"/>
</dbReference>
<proteinExistence type="predicted"/>
<protein>
    <recommendedName>
        <fullName evidence="4">Phosphate-selective porin O and P</fullName>
    </recommendedName>
</protein>
<keyword evidence="3" id="KW-1185">Reference proteome</keyword>
<keyword evidence="1" id="KW-0732">Signal</keyword>
<evidence type="ECO:0008006" key="4">
    <source>
        <dbReference type="Google" id="ProtNLM"/>
    </source>
</evidence>
<dbReference type="InterPro" id="IPR023614">
    <property type="entry name" value="Porin_dom_sf"/>
</dbReference>
<reference evidence="3" key="1">
    <citation type="submission" date="2016-10" db="EMBL/GenBank/DDBJ databases">
        <authorList>
            <person name="Varghese N."/>
            <person name="Submissions S."/>
        </authorList>
    </citation>
    <scope>NUCLEOTIDE SEQUENCE [LARGE SCALE GENOMIC DNA]</scope>
    <source>
        <strain evidence="3">BP1-148</strain>
    </source>
</reference>
<evidence type="ECO:0000256" key="1">
    <source>
        <dbReference type="SAM" id="SignalP"/>
    </source>
</evidence>
<accession>A0A1G7X2Q4</accession>
<feature type="chain" id="PRO_5011500852" description="Phosphate-selective porin O and P" evidence="1">
    <location>
        <begin position="27"/>
        <end position="440"/>
    </location>
</feature>
<name>A0A1G7X2Q4_9BACT</name>
<dbReference type="Proteomes" id="UP000198779">
    <property type="component" value="Unassembled WGS sequence"/>
</dbReference>
<sequence>MILTMNRNFCALLALGLFGMATVSHAQESAADSVMSHAGGNRLSVGGYGEVVFSRNFYSDNPFRYNDAANHKNDPSHNRLDIPHAVIYLSYDFGRGWTFGTEIEFEHGGTGSAEELEADEFAEWEQETEKGGEVELEQFWIQKSFARWANIKAGHIVVPVGLTNAHHEPLQFFTVYRPEGENTILPCTWHQTGISFWGRQKDWRYEVQLLAGLNSDQFTRSNWIKNGTKSPTEYEVANKFGVSARVDNYSIPGLRIGLSGYYGHSIGNSSPNEATGLTTMYKGAVAIGALDFTYKGYNWIVRGQADYGHLGDAEHLMDMYNRTNKKSPFHHSSSMRTVSSEAYAVGLEAGYDIFSQIRDMRKRGERLFIFGRYEQYDPYAKQVGASSYDYSVVRRMAVGVNYYPMKQIAVKAEYSHRFLKGQYNNEPSLNIGIAYEGFFL</sequence>
<dbReference type="EMBL" id="FNCQ01000009">
    <property type="protein sequence ID" value="SDG78407.1"/>
    <property type="molecule type" value="Genomic_DNA"/>
</dbReference>
<dbReference type="AlphaFoldDB" id="A0A1G7X2Q4"/>
<gene>
    <name evidence="2" type="ORF">SAMN04487901_10998</name>
</gene>
<organism evidence="2 3">
    <name type="scientific">Prevotella communis</name>
    <dbReference type="NCBI Taxonomy" id="2913614"/>
    <lineage>
        <taxon>Bacteria</taxon>
        <taxon>Pseudomonadati</taxon>
        <taxon>Bacteroidota</taxon>
        <taxon>Bacteroidia</taxon>
        <taxon>Bacteroidales</taxon>
        <taxon>Prevotellaceae</taxon>
        <taxon>Prevotella</taxon>
    </lineage>
</organism>